<evidence type="ECO:0000313" key="3">
    <source>
        <dbReference type="Proteomes" id="UP000033876"/>
    </source>
</evidence>
<dbReference type="Proteomes" id="UP000033876">
    <property type="component" value="Unassembled WGS sequence"/>
</dbReference>
<evidence type="ECO:0000313" key="2">
    <source>
        <dbReference type="EMBL" id="KKQ34402.1"/>
    </source>
</evidence>
<dbReference type="InterPro" id="IPR036365">
    <property type="entry name" value="PGBD-like_sf"/>
</dbReference>
<proteinExistence type="predicted"/>
<sequence>MLSQGGPFTVTAGGLNPFSFTASASRFSSKTTTSDIISPEQQFNFNLDSTSGGGSSGGYVMPVIIPVSPTPAPVLPLVPVLPILDSCVSDVVFTRLLAFGSRGEDVSSLQKILEQLGFYKARIDGIYGPITKQAVIYFQIANNLVPYPGWVGPGTRQALNAQSGCMSAVSNLNLEISLFINNLKSGDRNSDVLKLQQFLNTHGFPLSNNGLGSPGQETDFYGILTRQAVQKLQLKYGIIKNTAIYGYGIFGTRTRAVVNKLISSQ</sequence>
<dbReference type="AlphaFoldDB" id="A0A0G0GWF7"/>
<protein>
    <submittedName>
        <fullName evidence="2">Cell wall lytic activity endopeptidase</fullName>
    </submittedName>
</protein>
<dbReference type="SUPFAM" id="SSF47090">
    <property type="entry name" value="PGBD-like"/>
    <property type="match status" value="2"/>
</dbReference>
<accession>A0A0G0GWF7</accession>
<gene>
    <name evidence="2" type="ORF">US50_C0050G0010</name>
</gene>
<organism evidence="2 3">
    <name type="scientific">Candidatus Nomurabacteria bacterium GW2011_GWB1_37_5</name>
    <dbReference type="NCBI Taxonomy" id="1618742"/>
    <lineage>
        <taxon>Bacteria</taxon>
        <taxon>Candidatus Nomuraibacteriota</taxon>
    </lineage>
</organism>
<reference evidence="2 3" key="1">
    <citation type="journal article" date="2015" name="Nature">
        <title>rRNA introns, odd ribosomes, and small enigmatic genomes across a large radiation of phyla.</title>
        <authorList>
            <person name="Brown C.T."/>
            <person name="Hug L.A."/>
            <person name="Thomas B.C."/>
            <person name="Sharon I."/>
            <person name="Castelle C.J."/>
            <person name="Singh A."/>
            <person name="Wilkins M.J."/>
            <person name="Williams K.H."/>
            <person name="Banfield J.F."/>
        </authorList>
    </citation>
    <scope>NUCLEOTIDE SEQUENCE [LARGE SCALE GENOMIC DNA]</scope>
</reference>
<dbReference type="Pfam" id="PF01471">
    <property type="entry name" value="PG_binding_1"/>
    <property type="match status" value="1"/>
</dbReference>
<dbReference type="InterPro" id="IPR002477">
    <property type="entry name" value="Peptidoglycan-bd-like"/>
</dbReference>
<evidence type="ECO:0000259" key="1">
    <source>
        <dbReference type="Pfam" id="PF01471"/>
    </source>
</evidence>
<comment type="caution">
    <text evidence="2">The sequence shown here is derived from an EMBL/GenBank/DDBJ whole genome shotgun (WGS) entry which is preliminary data.</text>
</comment>
<dbReference type="EMBL" id="LBTF01000050">
    <property type="protein sequence ID" value="KKQ34402.1"/>
    <property type="molecule type" value="Genomic_DNA"/>
</dbReference>
<dbReference type="InterPro" id="IPR036366">
    <property type="entry name" value="PGBDSf"/>
</dbReference>
<dbReference type="Gene3D" id="1.10.101.10">
    <property type="entry name" value="PGBD-like superfamily/PGBD"/>
    <property type="match status" value="2"/>
</dbReference>
<feature type="domain" description="Peptidoglycan binding-like" evidence="1">
    <location>
        <begin position="102"/>
        <end position="159"/>
    </location>
</feature>
<name>A0A0G0GWF7_9BACT</name>